<evidence type="ECO:0000313" key="4">
    <source>
        <dbReference type="Proteomes" id="UP000007264"/>
    </source>
</evidence>
<proteinExistence type="predicted"/>
<feature type="compositionally biased region" description="Low complexity" evidence="2">
    <location>
        <begin position="52"/>
        <end position="64"/>
    </location>
</feature>
<evidence type="ECO:0000256" key="1">
    <source>
        <dbReference type="SAM" id="Coils"/>
    </source>
</evidence>
<dbReference type="KEGG" id="csl:COCSUDRAFT_62842"/>
<dbReference type="GeneID" id="17042340"/>
<comment type="caution">
    <text evidence="3">The sequence shown here is derived from an EMBL/GenBank/DDBJ whole genome shotgun (WGS) entry which is preliminary data.</text>
</comment>
<keyword evidence="1" id="KW-0175">Coiled coil</keyword>
<accession>I0Z123</accession>
<feature type="region of interest" description="Disordered" evidence="2">
    <location>
        <begin position="21"/>
        <end position="105"/>
    </location>
</feature>
<evidence type="ECO:0000313" key="3">
    <source>
        <dbReference type="EMBL" id="EIE24342.1"/>
    </source>
</evidence>
<protein>
    <submittedName>
        <fullName evidence="3">Uncharacterized protein</fullName>
    </submittedName>
</protein>
<gene>
    <name evidence="3" type="ORF">COCSUDRAFT_62842</name>
</gene>
<reference evidence="3 4" key="1">
    <citation type="journal article" date="2012" name="Genome Biol.">
        <title>The genome of the polar eukaryotic microalga coccomyxa subellipsoidea reveals traits of cold adaptation.</title>
        <authorList>
            <person name="Blanc G."/>
            <person name="Agarkova I."/>
            <person name="Grimwood J."/>
            <person name="Kuo A."/>
            <person name="Brueggeman A."/>
            <person name="Dunigan D."/>
            <person name="Gurnon J."/>
            <person name="Ladunga I."/>
            <person name="Lindquist E."/>
            <person name="Lucas S."/>
            <person name="Pangilinan J."/>
            <person name="Proschold T."/>
            <person name="Salamov A."/>
            <person name="Schmutz J."/>
            <person name="Weeks D."/>
            <person name="Yamada T."/>
            <person name="Claverie J.M."/>
            <person name="Grigoriev I."/>
            <person name="Van Etten J."/>
            <person name="Lomsadze A."/>
            <person name="Borodovsky M."/>
        </authorList>
    </citation>
    <scope>NUCLEOTIDE SEQUENCE [LARGE SCALE GENOMIC DNA]</scope>
    <source>
        <strain evidence="3 4">C-169</strain>
    </source>
</reference>
<feature type="coiled-coil region" evidence="1">
    <location>
        <begin position="153"/>
        <end position="194"/>
    </location>
</feature>
<sequence>MQYTPQQITWNAGFQAAFITNDQPATLPPSTDRPVRAAAQEAAEKIHRQNPDSCSDPGSQDSGSGDSGIEGEQAAGAILQQEWSLPRQPGMQQGSRKKPRTDADQLAGGAVVYQCSEGNARSIASKDQPVAKGDMTLAVTEGDVSADDFCRIFRSSQAQRRQLEQENRKLRARMQEMEEAARKQAAVVRNLRRDNILAKGNLQAAEVNLRATEQVMNDT</sequence>
<organism evidence="3 4">
    <name type="scientific">Coccomyxa subellipsoidea (strain C-169)</name>
    <name type="common">Green microalga</name>
    <dbReference type="NCBI Taxonomy" id="574566"/>
    <lineage>
        <taxon>Eukaryota</taxon>
        <taxon>Viridiplantae</taxon>
        <taxon>Chlorophyta</taxon>
        <taxon>core chlorophytes</taxon>
        <taxon>Trebouxiophyceae</taxon>
        <taxon>Trebouxiophyceae incertae sedis</taxon>
        <taxon>Coccomyxaceae</taxon>
        <taxon>Coccomyxa</taxon>
        <taxon>Coccomyxa subellipsoidea</taxon>
    </lineage>
</organism>
<dbReference type="EMBL" id="AGSI01000006">
    <property type="protein sequence ID" value="EIE24342.1"/>
    <property type="molecule type" value="Genomic_DNA"/>
</dbReference>
<keyword evidence="4" id="KW-1185">Reference proteome</keyword>
<dbReference type="RefSeq" id="XP_005648886.1">
    <property type="nucleotide sequence ID" value="XM_005648829.1"/>
</dbReference>
<evidence type="ECO:0000256" key="2">
    <source>
        <dbReference type="SAM" id="MobiDB-lite"/>
    </source>
</evidence>
<dbReference type="AlphaFoldDB" id="I0Z123"/>
<dbReference type="Proteomes" id="UP000007264">
    <property type="component" value="Unassembled WGS sequence"/>
</dbReference>
<name>I0Z123_COCSC</name>